<comment type="caution">
    <text evidence="2">The sequence shown here is derived from an EMBL/GenBank/DDBJ whole genome shotgun (WGS) entry which is preliminary data.</text>
</comment>
<gene>
    <name evidence="2" type="ORF">K8W24_15520</name>
</gene>
<dbReference type="EMBL" id="DYWO01000463">
    <property type="protein sequence ID" value="HJF51171.1"/>
    <property type="molecule type" value="Genomic_DNA"/>
</dbReference>
<feature type="compositionally biased region" description="Basic and acidic residues" evidence="1">
    <location>
        <begin position="115"/>
        <end position="129"/>
    </location>
</feature>
<organism evidence="2 3">
    <name type="scientific">Brachybacterium paraconglomeratum</name>
    <dbReference type="NCBI Taxonomy" id="173362"/>
    <lineage>
        <taxon>Bacteria</taxon>
        <taxon>Bacillati</taxon>
        <taxon>Actinomycetota</taxon>
        <taxon>Actinomycetes</taxon>
        <taxon>Micrococcales</taxon>
        <taxon>Dermabacteraceae</taxon>
        <taxon>Brachybacterium</taxon>
    </lineage>
</organism>
<name>A0A921GRW3_9MICO</name>
<sequence length="370" mass="39725">MANTFMGADTEALRTFAQAIRTGRDALGEAKTSVSRGARSEEIWRGGDADDFRGHIYSSVLPALDSIERSLDRLADDADGHAEEQDLASDPGGTLDAVLFMQPLPAPRPETAPRAGREAGREDGRRDGDNDAGPAQGTLGDGLPDGLGTPVPGTTVPDPGMPEWHPVDAGAGDWGSEDPTLGDQANHEAATQMASLMSVLWPDASENLLHFLGNSGADKEMDLEAFLADEPDIRSQIETRERDIGQLALERAQQSGADGPVTFPVQTGWPGTTASSDNWYYATGSGNYSMNGQVTVYPPDATNPEWRYEMNTTLNYRDQYNWDGSKSTTIDLPGPVDPTISDEQLAELHRAGLAKEFLLHGTSERRTTGP</sequence>
<reference evidence="2" key="2">
    <citation type="submission" date="2021-09" db="EMBL/GenBank/DDBJ databases">
        <authorList>
            <person name="Gilroy R."/>
        </authorList>
    </citation>
    <scope>NUCLEOTIDE SEQUENCE</scope>
    <source>
        <strain evidence="2">1647</strain>
    </source>
</reference>
<evidence type="ECO:0008006" key="4">
    <source>
        <dbReference type="Google" id="ProtNLM"/>
    </source>
</evidence>
<evidence type="ECO:0000256" key="1">
    <source>
        <dbReference type="SAM" id="MobiDB-lite"/>
    </source>
</evidence>
<accession>A0A921GRW3</accession>
<reference evidence="2" key="1">
    <citation type="journal article" date="2021" name="PeerJ">
        <title>Extensive microbial diversity within the chicken gut microbiome revealed by metagenomics and culture.</title>
        <authorList>
            <person name="Gilroy R."/>
            <person name="Ravi A."/>
            <person name="Getino M."/>
            <person name="Pursley I."/>
            <person name="Horton D.L."/>
            <person name="Alikhan N.F."/>
            <person name="Baker D."/>
            <person name="Gharbi K."/>
            <person name="Hall N."/>
            <person name="Watson M."/>
            <person name="Adriaenssens E.M."/>
            <person name="Foster-Nyarko E."/>
            <person name="Jarju S."/>
            <person name="Secka A."/>
            <person name="Antonio M."/>
            <person name="Oren A."/>
            <person name="Chaudhuri R.R."/>
            <person name="La Ragione R."/>
            <person name="Hildebrand F."/>
            <person name="Pallen M.J."/>
        </authorList>
    </citation>
    <scope>NUCLEOTIDE SEQUENCE</scope>
    <source>
        <strain evidence="2">1647</strain>
    </source>
</reference>
<protein>
    <recommendedName>
        <fullName evidence="4">DUF4226 domain-containing protein</fullName>
    </recommendedName>
</protein>
<evidence type="ECO:0000313" key="2">
    <source>
        <dbReference type="EMBL" id="HJF51171.1"/>
    </source>
</evidence>
<dbReference type="Proteomes" id="UP000775129">
    <property type="component" value="Unassembled WGS sequence"/>
</dbReference>
<dbReference type="AlphaFoldDB" id="A0A921GRW3"/>
<proteinExistence type="predicted"/>
<feature type="region of interest" description="Disordered" evidence="1">
    <location>
        <begin position="104"/>
        <end position="183"/>
    </location>
</feature>
<feature type="region of interest" description="Disordered" evidence="1">
    <location>
        <begin position="76"/>
        <end position="95"/>
    </location>
</feature>
<evidence type="ECO:0000313" key="3">
    <source>
        <dbReference type="Proteomes" id="UP000775129"/>
    </source>
</evidence>
<feature type="compositionally biased region" description="Low complexity" evidence="1">
    <location>
        <begin position="146"/>
        <end position="158"/>
    </location>
</feature>